<organism evidence="1 2">
    <name type="scientific">Araneus ventricosus</name>
    <name type="common">Orbweaver spider</name>
    <name type="synonym">Epeira ventricosa</name>
    <dbReference type="NCBI Taxonomy" id="182803"/>
    <lineage>
        <taxon>Eukaryota</taxon>
        <taxon>Metazoa</taxon>
        <taxon>Ecdysozoa</taxon>
        <taxon>Arthropoda</taxon>
        <taxon>Chelicerata</taxon>
        <taxon>Arachnida</taxon>
        <taxon>Araneae</taxon>
        <taxon>Araneomorphae</taxon>
        <taxon>Entelegynae</taxon>
        <taxon>Araneoidea</taxon>
        <taxon>Araneidae</taxon>
        <taxon>Araneus</taxon>
    </lineage>
</organism>
<dbReference type="Proteomes" id="UP000499080">
    <property type="component" value="Unassembled WGS sequence"/>
</dbReference>
<proteinExistence type="predicted"/>
<comment type="caution">
    <text evidence="1">The sequence shown here is derived from an EMBL/GenBank/DDBJ whole genome shotgun (WGS) entry which is preliminary data.</text>
</comment>
<evidence type="ECO:0000313" key="2">
    <source>
        <dbReference type="Proteomes" id="UP000499080"/>
    </source>
</evidence>
<keyword evidence="2" id="KW-1185">Reference proteome</keyword>
<gene>
    <name evidence="1" type="ORF">AVEN_208007_1</name>
</gene>
<dbReference type="AlphaFoldDB" id="A0A4Y2W779"/>
<reference evidence="1 2" key="1">
    <citation type="journal article" date="2019" name="Sci. Rep.">
        <title>Orb-weaving spider Araneus ventricosus genome elucidates the spidroin gene catalogue.</title>
        <authorList>
            <person name="Kono N."/>
            <person name="Nakamura H."/>
            <person name="Ohtoshi R."/>
            <person name="Moran D.A.P."/>
            <person name="Shinohara A."/>
            <person name="Yoshida Y."/>
            <person name="Fujiwara M."/>
            <person name="Mori M."/>
            <person name="Tomita M."/>
            <person name="Arakawa K."/>
        </authorList>
    </citation>
    <scope>NUCLEOTIDE SEQUENCE [LARGE SCALE GENOMIC DNA]</scope>
</reference>
<sequence length="101" mass="11441">MTPGAYVPPFSPPVAAPLQVVGVTDYRQGSPELNRELEMVKANCDSSRTGSPAFETSCLDRTEVDTKYYLMFTKRTQNIVFFFLEYGKKVFQSLKNSTWKS</sequence>
<name>A0A4Y2W779_ARAVE</name>
<accession>A0A4Y2W779</accession>
<dbReference type="EMBL" id="BGPR01055393">
    <property type="protein sequence ID" value="GBO31990.1"/>
    <property type="molecule type" value="Genomic_DNA"/>
</dbReference>
<protein>
    <submittedName>
        <fullName evidence="1">Uncharacterized protein</fullName>
    </submittedName>
</protein>
<evidence type="ECO:0000313" key="1">
    <source>
        <dbReference type="EMBL" id="GBO31990.1"/>
    </source>
</evidence>